<dbReference type="SUPFAM" id="SSF53756">
    <property type="entry name" value="UDP-Glycosyltransferase/glycogen phosphorylase"/>
    <property type="match status" value="1"/>
</dbReference>
<evidence type="ECO:0000313" key="2">
    <source>
        <dbReference type="EMBL" id="CAL1129833.1"/>
    </source>
</evidence>
<proteinExistence type="predicted"/>
<reference evidence="2" key="2">
    <citation type="submission" date="2024-04" db="EMBL/GenBank/DDBJ databases">
        <authorList>
            <person name="Chen Y."/>
            <person name="Shah S."/>
            <person name="Dougan E. K."/>
            <person name="Thang M."/>
            <person name="Chan C."/>
        </authorList>
    </citation>
    <scope>NUCLEOTIDE SEQUENCE [LARGE SCALE GENOMIC DNA]</scope>
</reference>
<dbReference type="EMBL" id="CAMXCT030000272">
    <property type="protein sequence ID" value="CAL4763770.1"/>
    <property type="molecule type" value="Genomic_DNA"/>
</dbReference>
<dbReference type="OrthoDB" id="5835829at2759"/>
<accession>A0A9P1FHK4</accession>
<dbReference type="EMBL" id="CAMXCT010000272">
    <property type="protein sequence ID" value="CAI3976458.1"/>
    <property type="molecule type" value="Genomic_DNA"/>
</dbReference>
<dbReference type="Proteomes" id="UP001152797">
    <property type="component" value="Unassembled WGS sequence"/>
</dbReference>
<dbReference type="EMBL" id="CAMXCT020000272">
    <property type="protein sequence ID" value="CAL1129833.1"/>
    <property type="molecule type" value="Genomic_DNA"/>
</dbReference>
<gene>
    <name evidence="1" type="ORF">C1SCF055_LOCUS4676</name>
</gene>
<evidence type="ECO:0000313" key="3">
    <source>
        <dbReference type="Proteomes" id="UP001152797"/>
    </source>
</evidence>
<dbReference type="AlphaFoldDB" id="A0A9P1FHK4"/>
<name>A0A9P1FHK4_9DINO</name>
<comment type="caution">
    <text evidence="1">The sequence shown here is derived from an EMBL/GenBank/DDBJ whole genome shotgun (WGS) entry which is preliminary data.</text>
</comment>
<evidence type="ECO:0000313" key="1">
    <source>
        <dbReference type="EMBL" id="CAI3976458.1"/>
    </source>
</evidence>
<protein>
    <submittedName>
        <fullName evidence="1">Uncharacterized protein</fullName>
    </submittedName>
</protein>
<reference evidence="1" key="1">
    <citation type="submission" date="2022-10" db="EMBL/GenBank/DDBJ databases">
        <authorList>
            <person name="Chen Y."/>
            <person name="Dougan E. K."/>
            <person name="Chan C."/>
            <person name="Rhodes N."/>
            <person name="Thang M."/>
        </authorList>
    </citation>
    <scope>NUCLEOTIDE SEQUENCE</scope>
</reference>
<keyword evidence="3" id="KW-1185">Reference proteome</keyword>
<sequence length="104" mass="11432">MMIVPCHEEMAKTKLITELGVAVQVTVPSVMSFTDIESPIGTFEASVCDALEELLGTSRRAFRWNAQALADEIRDSGGAERAVDLIQEVIPRSKRGTLRSKILE</sequence>
<organism evidence="1">
    <name type="scientific">Cladocopium goreaui</name>
    <dbReference type="NCBI Taxonomy" id="2562237"/>
    <lineage>
        <taxon>Eukaryota</taxon>
        <taxon>Sar</taxon>
        <taxon>Alveolata</taxon>
        <taxon>Dinophyceae</taxon>
        <taxon>Suessiales</taxon>
        <taxon>Symbiodiniaceae</taxon>
        <taxon>Cladocopium</taxon>
    </lineage>
</organism>